<keyword evidence="5 6" id="KW-0472">Membrane</keyword>
<feature type="transmembrane region" description="Helical" evidence="6">
    <location>
        <begin position="33"/>
        <end position="49"/>
    </location>
</feature>
<dbReference type="GO" id="GO:0015648">
    <property type="term" value="F:lipid-linked peptidoglycan transporter activity"/>
    <property type="evidence" value="ECO:0007669"/>
    <property type="project" value="TreeGrafter"/>
</dbReference>
<dbReference type="GO" id="GO:0005886">
    <property type="term" value="C:plasma membrane"/>
    <property type="evidence" value="ECO:0007669"/>
    <property type="project" value="TreeGrafter"/>
</dbReference>
<dbReference type="InterPro" id="IPR001182">
    <property type="entry name" value="FtsW/RodA"/>
</dbReference>
<keyword evidence="2 6" id="KW-0812">Transmembrane</keyword>
<evidence type="ECO:0000256" key="3">
    <source>
        <dbReference type="ARBA" id="ARBA00022960"/>
    </source>
</evidence>
<evidence type="ECO:0000313" key="8">
    <source>
        <dbReference type="Proteomes" id="UP000033769"/>
    </source>
</evidence>
<dbReference type="PATRIC" id="fig|1359184.3.peg.58"/>
<evidence type="ECO:0000256" key="2">
    <source>
        <dbReference type="ARBA" id="ARBA00022692"/>
    </source>
</evidence>
<comment type="caution">
    <text evidence="7">The sequence shown here is derived from an EMBL/GenBank/DDBJ whole genome shotgun (WGS) entry which is preliminary data.</text>
</comment>
<dbReference type="EMBL" id="LANO01000001">
    <property type="protein sequence ID" value="KJV54201.1"/>
    <property type="molecule type" value="Genomic_DNA"/>
</dbReference>
<dbReference type="GO" id="GO:0051301">
    <property type="term" value="P:cell division"/>
    <property type="evidence" value="ECO:0007669"/>
    <property type="project" value="InterPro"/>
</dbReference>
<reference evidence="7 8" key="1">
    <citation type="submission" date="2015-02" db="EMBL/GenBank/DDBJ databases">
        <title>Genome Sequencing of Rickettsiales.</title>
        <authorList>
            <person name="Daugherty S.C."/>
            <person name="Su Q."/>
            <person name="Abolude K."/>
            <person name="Beier-Sexton M."/>
            <person name="Carlyon J.A."/>
            <person name="Carter R."/>
            <person name="Day N.P."/>
            <person name="Dumler S.J."/>
            <person name="Dyachenko V."/>
            <person name="Godinez A."/>
            <person name="Kurtti T.J."/>
            <person name="Lichay M."/>
            <person name="Mullins K.E."/>
            <person name="Ott S."/>
            <person name="Pappas-Brown V."/>
            <person name="Paris D.H."/>
            <person name="Patel P."/>
            <person name="Richards A.L."/>
            <person name="Sadzewicz L."/>
            <person name="Sears K."/>
            <person name="Seidman D."/>
            <person name="Sengamalay N."/>
            <person name="Stenos J."/>
            <person name="Tallon L.J."/>
            <person name="Vincent G."/>
            <person name="Fraser C.M."/>
            <person name="Munderloh U."/>
            <person name="Dunning-Hotopp J.C."/>
        </authorList>
    </citation>
    <scope>NUCLEOTIDE SEQUENCE [LARGE SCALE GENOMIC DNA]</scope>
    <source>
        <strain evidence="7 8">Gilliam</strain>
    </source>
</reference>
<evidence type="ECO:0000256" key="5">
    <source>
        <dbReference type="ARBA" id="ARBA00023136"/>
    </source>
</evidence>
<evidence type="ECO:0000313" key="7">
    <source>
        <dbReference type="EMBL" id="KJV54201.1"/>
    </source>
</evidence>
<protein>
    <submittedName>
        <fullName evidence="7">Cell cycle family protein</fullName>
    </submittedName>
</protein>
<dbReference type="Pfam" id="PF01098">
    <property type="entry name" value="FTSW_RODA_SPOVE"/>
    <property type="match status" value="1"/>
</dbReference>
<keyword evidence="4 6" id="KW-1133">Transmembrane helix</keyword>
<gene>
    <name evidence="7" type="ORF">OTSGILL_0050</name>
</gene>
<sequence>MLFWHVFINIAMVTGLLPVVGIPLPLISYGGTIIASTLLGIGLVMNSYVNKDVDIVKSHY</sequence>
<evidence type="ECO:0000256" key="4">
    <source>
        <dbReference type="ARBA" id="ARBA00022989"/>
    </source>
</evidence>
<comment type="subcellular location">
    <subcellularLocation>
        <location evidence="1">Membrane</location>
        <topology evidence="1">Multi-pass membrane protein</topology>
    </subcellularLocation>
</comment>
<keyword evidence="3" id="KW-0133">Cell shape</keyword>
<feature type="transmembrane region" description="Helical" evidence="6">
    <location>
        <begin position="7"/>
        <end position="27"/>
    </location>
</feature>
<dbReference type="PANTHER" id="PTHR30474">
    <property type="entry name" value="CELL CYCLE PROTEIN"/>
    <property type="match status" value="1"/>
</dbReference>
<dbReference type="GO" id="GO:0032153">
    <property type="term" value="C:cell division site"/>
    <property type="evidence" value="ECO:0007669"/>
    <property type="project" value="TreeGrafter"/>
</dbReference>
<proteinExistence type="predicted"/>
<dbReference type="GO" id="GO:0008360">
    <property type="term" value="P:regulation of cell shape"/>
    <property type="evidence" value="ECO:0007669"/>
    <property type="project" value="UniProtKB-KW"/>
</dbReference>
<name>A0A0F3MEW9_ORITS</name>
<organism evidence="7 8">
    <name type="scientific">Orientia tsutsugamushi str. Gilliam</name>
    <dbReference type="NCBI Taxonomy" id="1359184"/>
    <lineage>
        <taxon>Bacteria</taxon>
        <taxon>Pseudomonadati</taxon>
        <taxon>Pseudomonadota</taxon>
        <taxon>Alphaproteobacteria</taxon>
        <taxon>Rickettsiales</taxon>
        <taxon>Rickettsiaceae</taxon>
        <taxon>Rickettsieae</taxon>
        <taxon>Orientia</taxon>
    </lineage>
</organism>
<dbReference type="AlphaFoldDB" id="A0A0F3MEW9"/>
<evidence type="ECO:0000256" key="6">
    <source>
        <dbReference type="SAM" id="Phobius"/>
    </source>
</evidence>
<evidence type="ECO:0000256" key="1">
    <source>
        <dbReference type="ARBA" id="ARBA00004141"/>
    </source>
</evidence>
<dbReference type="PANTHER" id="PTHR30474:SF1">
    <property type="entry name" value="PEPTIDOGLYCAN GLYCOSYLTRANSFERASE MRDB"/>
    <property type="match status" value="1"/>
</dbReference>
<accession>A0A0F3MEW9</accession>
<dbReference type="Proteomes" id="UP000033769">
    <property type="component" value="Unassembled WGS sequence"/>
</dbReference>